<dbReference type="SUPFAM" id="SSF50729">
    <property type="entry name" value="PH domain-like"/>
    <property type="match status" value="1"/>
</dbReference>
<dbReference type="InterPro" id="IPR027267">
    <property type="entry name" value="AH/BAR_dom_sf"/>
</dbReference>
<dbReference type="PROSITE" id="PS50003">
    <property type="entry name" value="PH_DOMAIN"/>
    <property type="match status" value="1"/>
</dbReference>
<evidence type="ECO:0000256" key="1">
    <source>
        <dbReference type="SAM" id="Coils"/>
    </source>
</evidence>
<keyword evidence="1" id="KW-0175">Coiled coil</keyword>
<evidence type="ECO:0000256" key="2">
    <source>
        <dbReference type="SAM" id="MobiDB-lite"/>
    </source>
</evidence>
<dbReference type="InterPro" id="IPR011993">
    <property type="entry name" value="PH-like_dom_sf"/>
</dbReference>
<proteinExistence type="predicted"/>
<dbReference type="EMBL" id="JALJOR010000005">
    <property type="protein sequence ID" value="KAK9817289.1"/>
    <property type="molecule type" value="Genomic_DNA"/>
</dbReference>
<feature type="compositionally biased region" description="Polar residues" evidence="2">
    <location>
        <begin position="1"/>
        <end position="16"/>
    </location>
</feature>
<dbReference type="Pfam" id="PF00169">
    <property type="entry name" value="PH"/>
    <property type="match status" value="1"/>
</dbReference>
<feature type="domain" description="PH" evidence="3">
    <location>
        <begin position="441"/>
        <end position="542"/>
    </location>
</feature>
<evidence type="ECO:0000313" key="5">
    <source>
        <dbReference type="Proteomes" id="UP001489004"/>
    </source>
</evidence>
<evidence type="ECO:0000259" key="3">
    <source>
        <dbReference type="PROSITE" id="PS50003"/>
    </source>
</evidence>
<dbReference type="PANTHER" id="PTHR31941:SF1">
    <property type="entry name" value="CYTOSKELETAL SIGNALING PROTEIN SLM1"/>
    <property type="match status" value="1"/>
</dbReference>
<organism evidence="4 5">
    <name type="scientific">[Myrmecia] bisecta</name>
    <dbReference type="NCBI Taxonomy" id="41462"/>
    <lineage>
        <taxon>Eukaryota</taxon>
        <taxon>Viridiplantae</taxon>
        <taxon>Chlorophyta</taxon>
        <taxon>core chlorophytes</taxon>
        <taxon>Trebouxiophyceae</taxon>
        <taxon>Trebouxiales</taxon>
        <taxon>Trebouxiaceae</taxon>
        <taxon>Myrmecia</taxon>
    </lineage>
</organism>
<dbReference type="AlphaFoldDB" id="A0AAW1QAG6"/>
<dbReference type="PANTHER" id="PTHR31941">
    <property type="entry name" value="CYTOSKELETAL SIGNALING PROTEIN SLM1"/>
    <property type="match status" value="1"/>
</dbReference>
<dbReference type="InterPro" id="IPR001849">
    <property type="entry name" value="PH_domain"/>
</dbReference>
<protein>
    <recommendedName>
        <fullName evidence="3">PH domain-containing protein</fullName>
    </recommendedName>
</protein>
<dbReference type="Proteomes" id="UP001489004">
    <property type="component" value="Unassembled WGS sequence"/>
</dbReference>
<feature type="coiled-coil region" evidence="1">
    <location>
        <begin position="249"/>
        <end position="280"/>
    </location>
</feature>
<accession>A0AAW1QAG6</accession>
<feature type="region of interest" description="Disordered" evidence="2">
    <location>
        <begin position="1"/>
        <end position="74"/>
    </location>
</feature>
<comment type="caution">
    <text evidence="4">The sequence shown here is derived from an EMBL/GenBank/DDBJ whole genome shotgun (WGS) entry which is preliminary data.</text>
</comment>
<gene>
    <name evidence="4" type="ORF">WJX72_012262</name>
</gene>
<sequence length="548" mass="60048">MHSPASLSNSSFQGNAQVPALHSVSSAGDLPGALQPASSGTSQQPAPPAVKTRRRTPEPEPHSPSEALDIRPPAHMNDSFTQQLMAQAMRLRSAVFHHTERISFADLAKSPDLAKAARAELDNNQHSTAIETGNSSPVVVRAHDVEIERQRSMLETIDADAAEESRINSQLCGLMCARLDASRRAAERLLGVLQALAGAEAGYLRAMAAVSKVNLVGECDGATLRAALKGFSELPSVVGRAHSQIHGSLAELVRRIQELVSELRRQCSEITGEAQRVQRSVEACRKALHQAFSDHQEACRTVDTLMIQRRHGRALKGSVELDPWLSETKVVEAHSMLHSAQSTERSYLADAYVRVKDTESKRIHIVQQVIDLFLESYRTGLAPIKQDVTSLRKLVAQIDSEADLQQLGQAAAAAAETSQALAARQAETLESVSQELLCSPEIIRQGEMARWVSPSGKWQDCHFVLTRAGFLHWFRSMEDVAPMDCLNLVRCQFEAGDAPCFNLIEQVASRVNLFQKGRVVSFKAPSWEDCCEWAIALREAISTAKGHR</sequence>
<reference evidence="4 5" key="1">
    <citation type="journal article" date="2024" name="Nat. Commun.">
        <title>Phylogenomics reveals the evolutionary origins of lichenization in chlorophyte algae.</title>
        <authorList>
            <person name="Puginier C."/>
            <person name="Libourel C."/>
            <person name="Otte J."/>
            <person name="Skaloud P."/>
            <person name="Haon M."/>
            <person name="Grisel S."/>
            <person name="Petersen M."/>
            <person name="Berrin J.G."/>
            <person name="Delaux P.M."/>
            <person name="Dal Grande F."/>
            <person name="Keller J."/>
        </authorList>
    </citation>
    <scope>NUCLEOTIDE SEQUENCE [LARGE SCALE GENOMIC DNA]</scope>
    <source>
        <strain evidence="4 5">SAG 2043</strain>
    </source>
</reference>
<dbReference type="SUPFAM" id="SSF103657">
    <property type="entry name" value="BAR/IMD domain-like"/>
    <property type="match status" value="1"/>
</dbReference>
<evidence type="ECO:0000313" key="4">
    <source>
        <dbReference type="EMBL" id="KAK9817289.1"/>
    </source>
</evidence>
<keyword evidence="5" id="KW-1185">Reference proteome</keyword>
<dbReference type="SMART" id="SM00233">
    <property type="entry name" value="PH"/>
    <property type="match status" value="1"/>
</dbReference>
<name>A0AAW1QAG6_9CHLO</name>
<dbReference type="Gene3D" id="2.30.29.30">
    <property type="entry name" value="Pleckstrin-homology domain (PH domain)/Phosphotyrosine-binding domain (PTB)"/>
    <property type="match status" value="1"/>
</dbReference>
<dbReference type="Gene3D" id="1.20.1270.60">
    <property type="entry name" value="Arfaptin homology (AH) domain/BAR domain"/>
    <property type="match status" value="1"/>
</dbReference>